<keyword evidence="3" id="KW-1185">Reference proteome</keyword>
<feature type="compositionally biased region" description="Polar residues" evidence="1">
    <location>
        <begin position="497"/>
        <end position="522"/>
    </location>
</feature>
<organism evidence="2 3">
    <name type="scientific">Hebeloma cylindrosporum</name>
    <dbReference type="NCBI Taxonomy" id="76867"/>
    <lineage>
        <taxon>Eukaryota</taxon>
        <taxon>Fungi</taxon>
        <taxon>Dikarya</taxon>
        <taxon>Basidiomycota</taxon>
        <taxon>Agaricomycotina</taxon>
        <taxon>Agaricomycetes</taxon>
        <taxon>Agaricomycetidae</taxon>
        <taxon>Agaricales</taxon>
        <taxon>Agaricineae</taxon>
        <taxon>Hymenogastraceae</taxon>
        <taxon>Hebeloma</taxon>
    </lineage>
</organism>
<gene>
    <name evidence="2" type="ORF">M413DRAFT_14026</name>
</gene>
<proteinExistence type="predicted"/>
<evidence type="ECO:0000313" key="3">
    <source>
        <dbReference type="Proteomes" id="UP000053424"/>
    </source>
</evidence>
<dbReference type="EMBL" id="KN831806">
    <property type="protein sequence ID" value="KIM36355.1"/>
    <property type="molecule type" value="Genomic_DNA"/>
</dbReference>
<name>A0A0C3BI01_HEBCY</name>
<reference evidence="2 3" key="1">
    <citation type="submission" date="2014-04" db="EMBL/GenBank/DDBJ databases">
        <authorList>
            <consortium name="DOE Joint Genome Institute"/>
            <person name="Kuo A."/>
            <person name="Gay G."/>
            <person name="Dore J."/>
            <person name="Kohler A."/>
            <person name="Nagy L.G."/>
            <person name="Floudas D."/>
            <person name="Copeland A."/>
            <person name="Barry K.W."/>
            <person name="Cichocki N."/>
            <person name="Veneault-Fourrey C."/>
            <person name="LaButti K."/>
            <person name="Lindquist E.A."/>
            <person name="Lipzen A."/>
            <person name="Lundell T."/>
            <person name="Morin E."/>
            <person name="Murat C."/>
            <person name="Sun H."/>
            <person name="Tunlid A."/>
            <person name="Henrissat B."/>
            <person name="Grigoriev I.V."/>
            <person name="Hibbett D.S."/>
            <person name="Martin F."/>
            <person name="Nordberg H.P."/>
            <person name="Cantor M.N."/>
            <person name="Hua S.X."/>
        </authorList>
    </citation>
    <scope>NUCLEOTIDE SEQUENCE [LARGE SCALE GENOMIC DNA]</scope>
    <source>
        <strain evidence="3">h7</strain>
    </source>
</reference>
<dbReference type="AlphaFoldDB" id="A0A0C3BI01"/>
<evidence type="ECO:0000256" key="1">
    <source>
        <dbReference type="SAM" id="MobiDB-lite"/>
    </source>
</evidence>
<dbReference type="HOGENOM" id="CLU_022273_0_0_1"/>
<feature type="region of interest" description="Disordered" evidence="1">
    <location>
        <begin position="466"/>
        <end position="534"/>
    </location>
</feature>
<sequence length="551" mass="61924">MPELFEEEGHFFLFHSTFLSLEGTTSFQVIGIHADASKPEEKRYNANNGHVLQLSPDCTMVRGTCGSQTPLWPREFARTAENLEPLPITTLTLQGAHSANRAIILDFGTFFLKVAYLTHTSIQFYSRKVWTESILGITKRDRGFHVGLALEFKDYFIAFLSNDLVFQPVWSSSLTELRNGYVDACQDYGGFLELVAHWIEERAASSSSRRGLVCEVMRAANDVWFGVGVYTITSKTLYKGCWLNVYAKETSAITPRMATLVDLYKSNISKLAAQDGVWYRSQTSGDSPQLYDVFEPNYLRSALESKDIHLGELIFGHEEWVRYGMKPGKPNALAKMFAHEERYPNLFDPYDKTTWRHRTTYTHRIPTKQVWSITPCFPENSCIDPSTGKRSNKTIIEVTGQKRHAMLFSTIVSDTRAVAIGPLEYCGNGKVIKLPHGKTLVSVVRYDPALPQFYAQREVIGLERKADGLGRSGNTKKSMSRSQKQKRHRIAVKSESLHGSSSPPPDESNTLALTTLGISNSSIPPPQKKRRLSADKALVVSLVDESGKQKM</sequence>
<dbReference type="STRING" id="686832.A0A0C3BI01"/>
<dbReference type="Proteomes" id="UP000053424">
    <property type="component" value="Unassembled WGS sequence"/>
</dbReference>
<protein>
    <submittedName>
        <fullName evidence="2">Uncharacterized protein</fullName>
    </submittedName>
</protein>
<accession>A0A0C3BI01</accession>
<dbReference type="OrthoDB" id="3268838at2759"/>
<reference evidence="3" key="2">
    <citation type="submission" date="2015-01" db="EMBL/GenBank/DDBJ databases">
        <title>Evolutionary Origins and Diversification of the Mycorrhizal Mutualists.</title>
        <authorList>
            <consortium name="DOE Joint Genome Institute"/>
            <consortium name="Mycorrhizal Genomics Consortium"/>
            <person name="Kohler A."/>
            <person name="Kuo A."/>
            <person name="Nagy L.G."/>
            <person name="Floudas D."/>
            <person name="Copeland A."/>
            <person name="Barry K.W."/>
            <person name="Cichocki N."/>
            <person name="Veneault-Fourrey C."/>
            <person name="LaButti K."/>
            <person name="Lindquist E.A."/>
            <person name="Lipzen A."/>
            <person name="Lundell T."/>
            <person name="Morin E."/>
            <person name="Murat C."/>
            <person name="Riley R."/>
            <person name="Ohm R."/>
            <person name="Sun H."/>
            <person name="Tunlid A."/>
            <person name="Henrissat B."/>
            <person name="Grigoriev I.V."/>
            <person name="Hibbett D.S."/>
            <person name="Martin F."/>
        </authorList>
    </citation>
    <scope>NUCLEOTIDE SEQUENCE [LARGE SCALE GENOMIC DNA]</scope>
    <source>
        <strain evidence="3">h7</strain>
    </source>
</reference>
<evidence type="ECO:0000313" key="2">
    <source>
        <dbReference type="EMBL" id="KIM36355.1"/>
    </source>
</evidence>